<feature type="compositionally biased region" description="Basic and acidic residues" evidence="4">
    <location>
        <begin position="193"/>
        <end position="218"/>
    </location>
</feature>
<evidence type="ECO:0000313" key="6">
    <source>
        <dbReference type="EMBL" id="ORY70628.1"/>
    </source>
</evidence>
<feature type="compositionally biased region" description="Basic and acidic residues" evidence="4">
    <location>
        <begin position="47"/>
        <end position="79"/>
    </location>
</feature>
<dbReference type="Pfam" id="PF07808">
    <property type="entry name" value="RED_N"/>
    <property type="match status" value="1"/>
</dbReference>
<evidence type="ECO:0000313" key="7">
    <source>
        <dbReference type="Proteomes" id="UP000193467"/>
    </source>
</evidence>
<feature type="region of interest" description="Disordered" evidence="4">
    <location>
        <begin position="1"/>
        <end position="85"/>
    </location>
</feature>
<feature type="compositionally biased region" description="Pro residues" evidence="4">
    <location>
        <begin position="258"/>
        <end position="277"/>
    </location>
</feature>
<evidence type="ECO:0000256" key="1">
    <source>
        <dbReference type="ARBA" id="ARBA00004123"/>
    </source>
</evidence>
<dbReference type="InterPro" id="IPR039896">
    <property type="entry name" value="Red-like"/>
</dbReference>
<dbReference type="InterPro" id="IPR012916">
    <property type="entry name" value="RED_N"/>
</dbReference>
<keyword evidence="2" id="KW-0539">Nucleus</keyword>
<evidence type="ECO:0000256" key="3">
    <source>
        <dbReference type="SAM" id="Coils"/>
    </source>
</evidence>
<evidence type="ECO:0000256" key="2">
    <source>
        <dbReference type="ARBA" id="ARBA00023242"/>
    </source>
</evidence>
<name>A0A1Y2EGC5_9BASI</name>
<sequence length="477" mass="51871">MDQSAFRALLATSGGNPTISKPKAKFGAAPPKRSAAPGQDASTSSKPEFKPRVQKDKSKYKKKAADDSAYRDRAAERRTGGPNDFAEAEKLLEDFKARAEGAEVDKTVLEDQMRYLGGDAEHSVLVKGLDMALLERMKHQQANESDQTLEEMEDELDRALLEKASGPKGKKTRDEMIRELKARAGGGAGAGAVEEKPEAQEEKPKKDSRFKPIAKDGWKAVGSAPATATGEKKMRKKKKVKVADPAAPSTFNSTSTSAPPPPPPSAPVEPAPKPLPLLQPTVDLDDDEFDIFGDAGEYKGLDTDSDDSDDETKAKGKGKGKERAVAAPPPPPPAAAAGGVKRSYFDDEEEDMSLTTARPAAVEGGASAGEKRRREVGSDGEEEEEERPMRLQPLSGSRLSARELLDMDDAAAKEEKRKERKAHFTMQAKDKKEAMLKAMTPEERAAHDHQVMMSYLEKQERKSKGGKDDDDRDEPEF</sequence>
<protein>
    <recommendedName>
        <fullName evidence="5">RED-like N-terminal domain-containing protein</fullName>
    </recommendedName>
</protein>
<feature type="compositionally biased region" description="Basic and acidic residues" evidence="4">
    <location>
        <begin position="400"/>
        <end position="417"/>
    </location>
</feature>
<feature type="compositionally biased region" description="Basic and acidic residues" evidence="4">
    <location>
        <begin position="311"/>
        <end position="324"/>
    </location>
</feature>
<dbReference type="PANTHER" id="PTHR12765">
    <property type="entry name" value="RED PROTEIN IK FACTOR CYTOKINE IK"/>
    <property type="match status" value="1"/>
</dbReference>
<feature type="compositionally biased region" description="Basic and acidic residues" evidence="4">
    <location>
        <begin position="172"/>
        <end position="182"/>
    </location>
</feature>
<dbReference type="STRING" id="106004.A0A1Y2EGC5"/>
<accession>A0A1Y2EGC5</accession>
<comment type="caution">
    <text evidence="6">The sequence shown here is derived from an EMBL/GenBank/DDBJ whole genome shotgun (WGS) entry which is preliminary data.</text>
</comment>
<evidence type="ECO:0000259" key="5">
    <source>
        <dbReference type="Pfam" id="PF07808"/>
    </source>
</evidence>
<dbReference type="Proteomes" id="UP000193467">
    <property type="component" value="Unassembled WGS sequence"/>
</dbReference>
<reference evidence="6 7" key="1">
    <citation type="submission" date="2016-07" db="EMBL/GenBank/DDBJ databases">
        <title>Pervasive Adenine N6-methylation of Active Genes in Fungi.</title>
        <authorList>
            <consortium name="DOE Joint Genome Institute"/>
            <person name="Mondo S.J."/>
            <person name="Dannebaum R.O."/>
            <person name="Kuo R.C."/>
            <person name="Labutti K."/>
            <person name="Haridas S."/>
            <person name="Kuo A."/>
            <person name="Salamov A."/>
            <person name="Ahrendt S.R."/>
            <person name="Lipzen A."/>
            <person name="Sullivan W."/>
            <person name="Andreopoulos W.B."/>
            <person name="Clum A."/>
            <person name="Lindquist E."/>
            <person name="Daum C."/>
            <person name="Ramamoorthy G.K."/>
            <person name="Gryganskyi A."/>
            <person name="Culley D."/>
            <person name="Magnuson J.K."/>
            <person name="James T.Y."/>
            <person name="O'Malley M.A."/>
            <person name="Stajich J.E."/>
            <person name="Spatafora J.W."/>
            <person name="Visel A."/>
            <person name="Grigoriev I.V."/>
        </authorList>
    </citation>
    <scope>NUCLEOTIDE SEQUENCE [LARGE SCALE GENOMIC DNA]</scope>
    <source>
        <strain evidence="6 7">62-1032</strain>
    </source>
</reference>
<dbReference type="InParanoid" id="A0A1Y2EGC5"/>
<dbReference type="OrthoDB" id="3366823at2759"/>
<proteinExistence type="predicted"/>
<feature type="region of interest" description="Disordered" evidence="4">
    <location>
        <begin position="455"/>
        <end position="477"/>
    </location>
</feature>
<feature type="coiled-coil region" evidence="3">
    <location>
        <begin position="85"/>
        <end position="112"/>
    </location>
</feature>
<keyword evidence="3" id="KW-0175">Coiled coil</keyword>
<feature type="domain" description="RED-like N-terminal" evidence="5">
    <location>
        <begin position="54"/>
        <end position="175"/>
    </location>
</feature>
<keyword evidence="7" id="KW-1185">Reference proteome</keyword>
<feature type="compositionally biased region" description="Basic and acidic residues" evidence="4">
    <location>
        <begin position="457"/>
        <end position="469"/>
    </location>
</feature>
<evidence type="ECO:0000256" key="4">
    <source>
        <dbReference type="SAM" id="MobiDB-lite"/>
    </source>
</evidence>
<dbReference type="EMBL" id="MCGR01000055">
    <property type="protein sequence ID" value="ORY70628.1"/>
    <property type="molecule type" value="Genomic_DNA"/>
</dbReference>
<feature type="compositionally biased region" description="Low complexity" evidence="4">
    <location>
        <begin position="245"/>
        <end position="257"/>
    </location>
</feature>
<organism evidence="6 7">
    <name type="scientific">Leucosporidium creatinivorum</name>
    <dbReference type="NCBI Taxonomy" id="106004"/>
    <lineage>
        <taxon>Eukaryota</taxon>
        <taxon>Fungi</taxon>
        <taxon>Dikarya</taxon>
        <taxon>Basidiomycota</taxon>
        <taxon>Pucciniomycotina</taxon>
        <taxon>Microbotryomycetes</taxon>
        <taxon>Leucosporidiales</taxon>
        <taxon>Leucosporidium</taxon>
    </lineage>
</organism>
<dbReference type="AlphaFoldDB" id="A0A1Y2EGC5"/>
<dbReference type="GO" id="GO:0005634">
    <property type="term" value="C:nucleus"/>
    <property type="evidence" value="ECO:0007669"/>
    <property type="project" value="UniProtKB-SubCell"/>
</dbReference>
<feature type="region of interest" description="Disordered" evidence="4">
    <location>
        <begin position="161"/>
        <end position="430"/>
    </location>
</feature>
<comment type="subcellular location">
    <subcellularLocation>
        <location evidence="1">Nucleus</location>
    </subcellularLocation>
</comment>
<gene>
    <name evidence="6" type="ORF">BCR35DRAFT_322216</name>
</gene>